<dbReference type="InterPro" id="IPR046817">
    <property type="entry name" value="MmeI_N"/>
</dbReference>
<evidence type="ECO:0000313" key="10">
    <source>
        <dbReference type="Proteomes" id="UP000184315"/>
    </source>
</evidence>
<dbReference type="STRING" id="671072.PL9214500279"/>
<evidence type="ECO:0000313" key="9">
    <source>
        <dbReference type="EMBL" id="CUR33032.1"/>
    </source>
</evidence>
<dbReference type="PANTHER" id="PTHR33841:SF1">
    <property type="entry name" value="DNA METHYLTRANSFERASE A"/>
    <property type="match status" value="1"/>
</dbReference>
<dbReference type="RefSeq" id="WP_072719697.1">
    <property type="nucleotide sequence ID" value="NZ_LN889802.1"/>
</dbReference>
<dbReference type="InterPro" id="IPR046820">
    <property type="entry name" value="MmeI_TRD"/>
</dbReference>
<dbReference type="PROSITE" id="PS00092">
    <property type="entry name" value="N6_MTASE"/>
    <property type="match status" value="1"/>
</dbReference>
<feature type="domain" description="MmeI-like DNA-methyltransferase" evidence="8">
    <location>
        <begin position="344"/>
        <end position="582"/>
    </location>
</feature>
<name>A0A1J1LKJ8_9CYAN</name>
<dbReference type="AlphaFoldDB" id="A0A1J1LKJ8"/>
<evidence type="ECO:0000259" key="5">
    <source>
        <dbReference type="Pfam" id="PF20464"/>
    </source>
</evidence>
<proteinExistence type="predicted"/>
<feature type="domain" description="MmeI-like target recognition" evidence="7">
    <location>
        <begin position="609"/>
        <end position="805"/>
    </location>
</feature>
<dbReference type="GO" id="GO:0003676">
    <property type="term" value="F:nucleic acid binding"/>
    <property type="evidence" value="ECO:0007669"/>
    <property type="project" value="InterPro"/>
</dbReference>
<evidence type="ECO:0000259" key="6">
    <source>
        <dbReference type="Pfam" id="PF20465"/>
    </source>
</evidence>
<feature type="domain" description="MmeI-like N-terminal" evidence="5">
    <location>
        <begin position="10"/>
        <end position="184"/>
    </location>
</feature>
<accession>A0A1J1LKJ8</accession>
<dbReference type="PANTHER" id="PTHR33841">
    <property type="entry name" value="DNA METHYLTRANSFERASE YEEA-RELATED"/>
    <property type="match status" value="1"/>
</dbReference>
<dbReference type="InterPro" id="IPR046816">
    <property type="entry name" value="MmeI_Mtase"/>
</dbReference>
<dbReference type="Pfam" id="PF20473">
    <property type="entry name" value="MmeI_Mtase"/>
    <property type="match status" value="1"/>
</dbReference>
<evidence type="ECO:0000256" key="3">
    <source>
        <dbReference type="ARBA" id="ARBA00022679"/>
    </source>
</evidence>
<dbReference type="InterPro" id="IPR050953">
    <property type="entry name" value="N4_N6_ade-DNA_methylase"/>
</dbReference>
<organism evidence="9 10">
    <name type="scientific">Planktothrix tepida PCC 9214</name>
    <dbReference type="NCBI Taxonomy" id="671072"/>
    <lineage>
        <taxon>Bacteria</taxon>
        <taxon>Bacillati</taxon>
        <taxon>Cyanobacteriota</taxon>
        <taxon>Cyanophyceae</taxon>
        <taxon>Oscillatoriophycideae</taxon>
        <taxon>Oscillatoriales</taxon>
        <taxon>Microcoleaceae</taxon>
        <taxon>Planktothrix</taxon>
    </lineage>
</organism>
<comment type="catalytic activity">
    <reaction evidence="4">
        <text>a 2'-deoxyadenosine in DNA + S-adenosyl-L-methionine = an N(6)-methyl-2'-deoxyadenosine in DNA + S-adenosyl-L-homocysteine + H(+)</text>
        <dbReference type="Rhea" id="RHEA:15197"/>
        <dbReference type="Rhea" id="RHEA-COMP:12418"/>
        <dbReference type="Rhea" id="RHEA-COMP:12419"/>
        <dbReference type="ChEBI" id="CHEBI:15378"/>
        <dbReference type="ChEBI" id="CHEBI:57856"/>
        <dbReference type="ChEBI" id="CHEBI:59789"/>
        <dbReference type="ChEBI" id="CHEBI:90615"/>
        <dbReference type="ChEBI" id="CHEBI:90616"/>
        <dbReference type="EC" id="2.1.1.72"/>
    </reaction>
</comment>
<gene>
    <name evidence="9" type="ORF">PL9214500279</name>
</gene>
<dbReference type="GO" id="GO:0009007">
    <property type="term" value="F:site-specific DNA-methyltransferase (adenine-specific) activity"/>
    <property type="evidence" value="ECO:0007669"/>
    <property type="project" value="UniProtKB-EC"/>
</dbReference>
<dbReference type="Pfam" id="PF20466">
    <property type="entry name" value="MmeI_TRD"/>
    <property type="match status" value="1"/>
</dbReference>
<protein>
    <recommendedName>
        <fullName evidence="1">site-specific DNA-methyltransferase (adenine-specific)</fullName>
        <ecNumber evidence="1">2.1.1.72</ecNumber>
    </recommendedName>
</protein>
<dbReference type="Pfam" id="PF20464">
    <property type="entry name" value="MmeI_N"/>
    <property type="match status" value="1"/>
</dbReference>
<dbReference type="InterPro" id="IPR002052">
    <property type="entry name" value="DNA_methylase_N6_adenine_CS"/>
</dbReference>
<evidence type="ECO:0000256" key="4">
    <source>
        <dbReference type="ARBA" id="ARBA00047942"/>
    </source>
</evidence>
<dbReference type="SUPFAM" id="SSF53335">
    <property type="entry name" value="S-adenosyl-L-methionine-dependent methyltransferases"/>
    <property type="match status" value="1"/>
</dbReference>
<keyword evidence="2 9" id="KW-0489">Methyltransferase</keyword>
<evidence type="ECO:0000259" key="8">
    <source>
        <dbReference type="Pfam" id="PF20473"/>
    </source>
</evidence>
<dbReference type="InterPro" id="IPR046819">
    <property type="entry name" value="MmeI_hel"/>
</dbReference>
<evidence type="ECO:0000256" key="2">
    <source>
        <dbReference type="ARBA" id="ARBA00022603"/>
    </source>
</evidence>
<keyword evidence="3 9" id="KW-0808">Transferase</keyword>
<dbReference type="EMBL" id="CZDF01000156">
    <property type="protein sequence ID" value="CUR33032.1"/>
    <property type="molecule type" value="Genomic_DNA"/>
</dbReference>
<dbReference type="InterPro" id="IPR029063">
    <property type="entry name" value="SAM-dependent_MTases_sf"/>
</dbReference>
<evidence type="ECO:0000256" key="1">
    <source>
        <dbReference type="ARBA" id="ARBA00011900"/>
    </source>
</evidence>
<dbReference type="EC" id="2.1.1.72" evidence="1"/>
<keyword evidence="10" id="KW-1185">Reference proteome</keyword>
<feature type="domain" description="MmeI-like helicase spacer" evidence="6">
    <location>
        <begin position="195"/>
        <end position="268"/>
    </location>
</feature>
<dbReference type="OrthoDB" id="32195at2"/>
<dbReference type="PRINTS" id="PR00507">
    <property type="entry name" value="N12N6MTFRASE"/>
</dbReference>
<dbReference type="Gene3D" id="3.40.50.150">
    <property type="entry name" value="Vaccinia Virus protein VP39"/>
    <property type="match status" value="1"/>
</dbReference>
<sequence length="903" mass="104400">MAATRESIYEFINFCEQHITEGRERQDSPEFLIKFFQAFGHKGLKEVNAQFDLPIPKSSQKGNMGFADLWWQRDRLGSVLIEMKSRKEKKLNKHYGQAWRYCQCLPVFPKYVILCNFDEFWIYDFSIQIDTPVDIITLQELPERLDAFKFMEFTPEIPKFRNNQVQVTALAARRMGELFQELKNRSKKAGFSEQTAQQFILQCVVAMFAQSRNLLPPNRFMECIDECMNGQSTYEVLSDGLFRHMNLPGVVTVGRRYKEVQYFNGGLFSVVHEIDLTRKELEYLKAAAEQDWSKVRPAIFGNIFEGTVNEEERHKYGIHFTSENDIMKIVYPTITEYWEERIEATTTIEELTLLHDEMANYRVLDPACGSGNFLYIAYQELKQTEQLLLDKLAEFQKSSPIPAGKVSPKQFYGIDNNPFAVELAKVTLLIARKIAIDKLGLTESALPLDTLDENITCKDALLNEWYPADAIIGNPPFLGGKHIRTQLGDQYIDQVFKRFSDVKDSVDFCAYWFRLAQDHLNENGRAGLVATNSISQGKSRIAALDYITQNGGYIYNAISTQPWSGEAAVHVSLVNWSKQKPQQYYLDNQEVLSINSSLNCNTDVSQAVRLSANLNQCFQGIIPVGMGFIVTENQVKEWIKADSKNQEVLKLFSMGSNLAKNPHGLPDRWIIDFNDMTFEEASYYQLPFEHIQNTVKPERDKNRREVTKVNWWKFGEKRPAMRKALANLSHYFTVPRVSKWAIFLPAPIEWLAGDKSIVVATEDYYILGVLLSQVHRIWMHAQKSTLKADIAYTHNTCFETFPFPQKPNTNLVKQIRDTAIELHHYRTKQMDKNNWGITKLYNEYFDQPSTQLYQLHAKLDSLVIETYEFKLYDNILERLLTLNFELAEKEKQGESIIGPWVSN</sequence>
<dbReference type="Pfam" id="PF20465">
    <property type="entry name" value="MmeI_hel"/>
    <property type="match status" value="1"/>
</dbReference>
<dbReference type="GO" id="GO:0032259">
    <property type="term" value="P:methylation"/>
    <property type="evidence" value="ECO:0007669"/>
    <property type="project" value="UniProtKB-KW"/>
</dbReference>
<reference evidence="10" key="1">
    <citation type="submission" date="2015-10" db="EMBL/GenBank/DDBJ databases">
        <authorList>
            <person name="Regsiter A."/>
            <person name="william w."/>
        </authorList>
    </citation>
    <scope>NUCLEOTIDE SEQUENCE [LARGE SCALE GENOMIC DNA]</scope>
</reference>
<dbReference type="Proteomes" id="UP000184315">
    <property type="component" value="Unassembled WGS sequence"/>
</dbReference>
<evidence type="ECO:0000259" key="7">
    <source>
        <dbReference type="Pfam" id="PF20466"/>
    </source>
</evidence>